<evidence type="ECO:0000313" key="10">
    <source>
        <dbReference type="EMBL" id="GGZ84460.1"/>
    </source>
</evidence>
<dbReference type="Proteomes" id="UP000636004">
    <property type="component" value="Unassembled WGS sequence"/>
</dbReference>
<reference evidence="10" key="2">
    <citation type="submission" date="2020-09" db="EMBL/GenBank/DDBJ databases">
        <authorList>
            <person name="Sun Q."/>
            <person name="Kim S."/>
        </authorList>
    </citation>
    <scope>NUCLEOTIDE SEQUENCE</scope>
    <source>
        <strain evidence="10">KCTC 12710</strain>
    </source>
</reference>
<accession>A0A918R5Q1</accession>
<comment type="caution">
    <text evidence="10">The sequence shown here is derived from an EMBL/GenBank/DDBJ whole genome shotgun (WGS) entry which is preliminary data.</text>
</comment>
<name>A0A918R5Q1_9FLAO</name>
<evidence type="ECO:0000256" key="3">
    <source>
        <dbReference type="ARBA" id="ARBA00007161"/>
    </source>
</evidence>
<evidence type="ECO:0000256" key="7">
    <source>
        <dbReference type="SAM" id="MobiDB-lite"/>
    </source>
</evidence>
<evidence type="ECO:0000256" key="5">
    <source>
        <dbReference type="ARBA" id="ARBA00023136"/>
    </source>
</evidence>
<proteinExistence type="inferred from homology"/>
<comment type="subcellular location">
    <subcellularLocation>
        <location evidence="2">Cell membrane</location>
    </subcellularLocation>
    <subcellularLocation>
        <location evidence="1">Membrane</location>
        <topology evidence="1">Single-pass membrane protein</topology>
    </subcellularLocation>
</comment>
<keyword evidence="11" id="KW-1185">Reference proteome</keyword>
<feature type="domain" description="Band 7" evidence="9">
    <location>
        <begin position="34"/>
        <end position="203"/>
    </location>
</feature>
<dbReference type="Gene3D" id="3.30.479.30">
    <property type="entry name" value="Band 7 domain"/>
    <property type="match status" value="1"/>
</dbReference>
<keyword evidence="4" id="KW-1003">Cell membrane</keyword>
<evidence type="ECO:0000256" key="6">
    <source>
        <dbReference type="SAM" id="Coils"/>
    </source>
</evidence>
<reference evidence="10" key="1">
    <citation type="journal article" date="2014" name="Int. J. Syst. Evol. Microbiol.">
        <title>Complete genome sequence of Corynebacterium casei LMG S-19264T (=DSM 44701T), isolated from a smear-ripened cheese.</title>
        <authorList>
            <consortium name="US DOE Joint Genome Institute (JGI-PGF)"/>
            <person name="Walter F."/>
            <person name="Albersmeier A."/>
            <person name="Kalinowski J."/>
            <person name="Ruckert C."/>
        </authorList>
    </citation>
    <scope>NUCLEOTIDE SEQUENCE</scope>
    <source>
        <strain evidence="10">KCTC 12710</strain>
    </source>
</reference>
<feature type="coiled-coil region" evidence="6">
    <location>
        <begin position="347"/>
        <end position="374"/>
    </location>
</feature>
<dbReference type="InterPro" id="IPR036013">
    <property type="entry name" value="Band_7/SPFH_dom_sf"/>
</dbReference>
<dbReference type="Pfam" id="PF01145">
    <property type="entry name" value="Band_7"/>
    <property type="match status" value="1"/>
</dbReference>
<evidence type="ECO:0000256" key="4">
    <source>
        <dbReference type="ARBA" id="ARBA00022475"/>
    </source>
</evidence>
<evidence type="ECO:0000256" key="8">
    <source>
        <dbReference type="SAM" id="Phobius"/>
    </source>
</evidence>
<comment type="similarity">
    <text evidence="3">Belongs to the band 7/mec-2 family. Flotillin subfamily.</text>
</comment>
<dbReference type="PANTHER" id="PTHR13806">
    <property type="entry name" value="FLOTILLIN-RELATED"/>
    <property type="match status" value="1"/>
</dbReference>
<feature type="transmembrane region" description="Helical" evidence="8">
    <location>
        <begin position="12"/>
        <end position="33"/>
    </location>
</feature>
<keyword evidence="8" id="KW-1133">Transmembrane helix</keyword>
<keyword evidence="8" id="KW-0812">Transmembrane</keyword>
<evidence type="ECO:0000313" key="11">
    <source>
        <dbReference type="Proteomes" id="UP000636004"/>
    </source>
</evidence>
<feature type="region of interest" description="Disordered" evidence="7">
    <location>
        <begin position="522"/>
        <end position="548"/>
    </location>
</feature>
<sequence length="548" mass="59505">MYLTFSLQAFNLGLPMAIIAAIFFVFVFFIILIRRYKRCPSDRILVVYGKVGGGQSAKCIHGGAAFILPVIQDYEFLDLTPISIEVNLINALSKQNIRVNVPSRFTIGISTEPGIMQNAAERLLGLGQNEIQELAQEIIFGQLRLVVASMDIEEINSDRDKFLTNISKSVESELKKVGLKLINVNITDIVDESGYIEALGKEAAAHAINAARKSVAEKTRDGSIGEANAVQDERTQVAELNAKAKIGEANAMQNERTQVAAANAQAKIGEANANQNERIQTASAVALAKIGEAEALKEERIKTSEANARAIDGENIAKISIAESDAQRREREAEAEKRAIASEKVQAAKALEEAYAAEREAEEARAERERSSQLADIIVPAEIDKRKVEIDAEAEAENIRRIAKGEADAILLKAQAEAEGLYEVLTKQAAGLDQIVKAAGNDSKDAVLLLIADKLPELVKTQAEAIKNIKIDKVTVWENGGSKDGKSSTANFLSGMYKSVPPLQDMFNMAGMTLPEYLSGKEVEAETVETKPKTSPPKKDVDNSKGKE</sequence>
<dbReference type="PANTHER" id="PTHR13806:SF31">
    <property type="entry name" value="FLOTILLIN-LIKE PROTEIN 1-RELATED"/>
    <property type="match status" value="1"/>
</dbReference>
<evidence type="ECO:0000256" key="2">
    <source>
        <dbReference type="ARBA" id="ARBA00004236"/>
    </source>
</evidence>
<protein>
    <submittedName>
        <fullName evidence="10">Flotillin</fullName>
    </submittedName>
</protein>
<evidence type="ECO:0000259" key="9">
    <source>
        <dbReference type="SMART" id="SM00244"/>
    </source>
</evidence>
<keyword evidence="5 8" id="KW-0472">Membrane</keyword>
<evidence type="ECO:0000256" key="1">
    <source>
        <dbReference type="ARBA" id="ARBA00004167"/>
    </source>
</evidence>
<dbReference type="SUPFAM" id="SSF117892">
    <property type="entry name" value="Band 7/SPFH domain"/>
    <property type="match status" value="1"/>
</dbReference>
<dbReference type="CDD" id="cd03399">
    <property type="entry name" value="SPFH_flotillin"/>
    <property type="match status" value="1"/>
</dbReference>
<gene>
    <name evidence="10" type="ORF">GCM10007028_23010</name>
</gene>
<dbReference type="InterPro" id="IPR027705">
    <property type="entry name" value="Flotillin_fam"/>
</dbReference>
<dbReference type="SMART" id="SM00244">
    <property type="entry name" value="PHB"/>
    <property type="match status" value="1"/>
</dbReference>
<dbReference type="EMBL" id="BMWZ01000005">
    <property type="protein sequence ID" value="GGZ84460.1"/>
    <property type="molecule type" value="Genomic_DNA"/>
</dbReference>
<organism evidence="10 11">
    <name type="scientific">Algibacter mikhailovii</name>
    <dbReference type="NCBI Taxonomy" id="425498"/>
    <lineage>
        <taxon>Bacteria</taxon>
        <taxon>Pseudomonadati</taxon>
        <taxon>Bacteroidota</taxon>
        <taxon>Flavobacteriia</taxon>
        <taxon>Flavobacteriales</taxon>
        <taxon>Flavobacteriaceae</taxon>
        <taxon>Algibacter</taxon>
    </lineage>
</organism>
<dbReference type="GO" id="GO:0005886">
    <property type="term" value="C:plasma membrane"/>
    <property type="evidence" value="ECO:0007669"/>
    <property type="project" value="UniProtKB-SubCell"/>
</dbReference>
<dbReference type="AlphaFoldDB" id="A0A918R5Q1"/>
<dbReference type="InterPro" id="IPR001107">
    <property type="entry name" value="Band_7"/>
</dbReference>
<keyword evidence="6" id="KW-0175">Coiled coil</keyword>